<accession>A0A9Q1GFW2</accession>
<evidence type="ECO:0000256" key="1">
    <source>
        <dbReference type="SAM" id="MobiDB-lite"/>
    </source>
</evidence>
<sequence length="213" mass="22734">MSLEEGKRELKEEWRKGEEVLRMTIKETLEKERGGVLPTGSRGNMGLDPAAERLPGGCAAVPVNLELRLAQVGEAKTTSSVAGKAFPQETETWPSSSDWFHRTGLVNTGGGRDAGCHENLPVRAPRPICAVPVGPYLWGEESGQISREPDSGCRPALFGELIPTGGEDLQLAAGMHDNGDQVLSNGNLGDCGRVPELPGEEAQEESSVQLQGH</sequence>
<reference evidence="2" key="1">
    <citation type="journal article" date="2023" name="Science">
        <title>Genome structures resolve the early diversification of teleost fishes.</title>
        <authorList>
            <person name="Parey E."/>
            <person name="Louis A."/>
            <person name="Montfort J."/>
            <person name="Bouchez O."/>
            <person name="Roques C."/>
            <person name="Iampietro C."/>
            <person name="Lluch J."/>
            <person name="Castinel A."/>
            <person name="Donnadieu C."/>
            <person name="Desvignes T."/>
            <person name="Floi Bucao C."/>
            <person name="Jouanno E."/>
            <person name="Wen M."/>
            <person name="Mejri S."/>
            <person name="Dirks R."/>
            <person name="Jansen H."/>
            <person name="Henkel C."/>
            <person name="Chen W.J."/>
            <person name="Zahm M."/>
            <person name="Cabau C."/>
            <person name="Klopp C."/>
            <person name="Thompson A.W."/>
            <person name="Robinson-Rechavi M."/>
            <person name="Braasch I."/>
            <person name="Lecointre G."/>
            <person name="Bobe J."/>
            <person name="Postlethwait J.H."/>
            <person name="Berthelot C."/>
            <person name="Roest Crollius H."/>
            <person name="Guiguen Y."/>
        </authorList>
    </citation>
    <scope>NUCLEOTIDE SEQUENCE</scope>
    <source>
        <strain evidence="2">WJC10195</strain>
    </source>
</reference>
<name>A0A9Q1GFW2_SYNKA</name>
<protein>
    <submittedName>
        <fullName evidence="2">Uncharacterized protein</fullName>
    </submittedName>
</protein>
<feature type="region of interest" description="Disordered" evidence="1">
    <location>
        <begin position="185"/>
        <end position="213"/>
    </location>
</feature>
<keyword evidence="3" id="KW-1185">Reference proteome</keyword>
<proteinExistence type="predicted"/>
<dbReference type="Proteomes" id="UP001152622">
    <property type="component" value="Chromosome 1"/>
</dbReference>
<gene>
    <name evidence="2" type="ORF">SKAU_G00032050</name>
</gene>
<evidence type="ECO:0000313" key="3">
    <source>
        <dbReference type="Proteomes" id="UP001152622"/>
    </source>
</evidence>
<comment type="caution">
    <text evidence="2">The sequence shown here is derived from an EMBL/GenBank/DDBJ whole genome shotgun (WGS) entry which is preliminary data.</text>
</comment>
<evidence type="ECO:0000313" key="2">
    <source>
        <dbReference type="EMBL" id="KAJ8382427.1"/>
    </source>
</evidence>
<dbReference type="AlphaFoldDB" id="A0A9Q1GFW2"/>
<organism evidence="2 3">
    <name type="scientific">Synaphobranchus kaupii</name>
    <name type="common">Kaup's arrowtooth eel</name>
    <dbReference type="NCBI Taxonomy" id="118154"/>
    <lineage>
        <taxon>Eukaryota</taxon>
        <taxon>Metazoa</taxon>
        <taxon>Chordata</taxon>
        <taxon>Craniata</taxon>
        <taxon>Vertebrata</taxon>
        <taxon>Euteleostomi</taxon>
        <taxon>Actinopterygii</taxon>
        <taxon>Neopterygii</taxon>
        <taxon>Teleostei</taxon>
        <taxon>Anguilliformes</taxon>
        <taxon>Synaphobranchidae</taxon>
        <taxon>Synaphobranchus</taxon>
    </lineage>
</organism>
<dbReference type="EMBL" id="JAINUF010000001">
    <property type="protein sequence ID" value="KAJ8382427.1"/>
    <property type="molecule type" value="Genomic_DNA"/>
</dbReference>